<name>A0A1N7CX60_9ACTN</name>
<dbReference type="STRING" id="1198245.SAMN05444858_11488"/>
<evidence type="ECO:0008006" key="4">
    <source>
        <dbReference type="Google" id="ProtNLM"/>
    </source>
</evidence>
<accession>A0A1N7CX60</accession>
<feature type="transmembrane region" description="Helical" evidence="1">
    <location>
        <begin position="395"/>
        <end position="412"/>
    </location>
</feature>
<keyword evidence="1" id="KW-0812">Transmembrane</keyword>
<evidence type="ECO:0000256" key="1">
    <source>
        <dbReference type="SAM" id="Phobius"/>
    </source>
</evidence>
<dbReference type="InterPro" id="IPR011042">
    <property type="entry name" value="6-blade_b-propeller_TolB-like"/>
</dbReference>
<dbReference type="EMBL" id="FTNF01000014">
    <property type="protein sequence ID" value="SIR68202.1"/>
    <property type="molecule type" value="Genomic_DNA"/>
</dbReference>
<evidence type="ECO:0000313" key="2">
    <source>
        <dbReference type="EMBL" id="SIR68202.1"/>
    </source>
</evidence>
<evidence type="ECO:0000313" key="3">
    <source>
        <dbReference type="Proteomes" id="UP000186004"/>
    </source>
</evidence>
<protein>
    <recommendedName>
        <fullName evidence="4">WD40-like Beta Propeller Repeat</fullName>
    </recommendedName>
</protein>
<keyword evidence="1" id="KW-1133">Transmembrane helix</keyword>
<sequence length="422" mass="45148">MIAAGSVGLNGVVSIGRVPKVAVLVAVAALGFIAVNAPGWLAARRADPPAEVVPTQVRDPWLWQATVGQHPVGPASVLFFTAQTRYFESTGVVVGRDGGYRLLPISVGEGHGLLSPDGRWYLRPGQGSMIDLRSGDDRRTHRPRLDPLAWSPDGKSVVATRANDDDVITYGPDNQPVNDPSKPDDLLILDPWSGTERVLPIGTFASHSRAAWSPDGSLIAVTGWVDPAAEVAQRERLVVTDPGGVVRWQVELGERRGLAGRAAWTPDGRRIALLTYDGCALRCADLAESLRRSWRIEFLDAATGRPVGDPIPVNGSAVELVGWRDGEPVVERQSVEEDEAQRRTVLTAVGAGRREQVLVTAPSGVSDLEVPGDLLARAAFGGPAPRPSPFAAPPWLYATLAVPSLLAVLLLVRRLRRRAGGR</sequence>
<organism evidence="2 3">
    <name type="scientific">Micromonospora avicenniae</name>
    <dbReference type="NCBI Taxonomy" id="1198245"/>
    <lineage>
        <taxon>Bacteria</taxon>
        <taxon>Bacillati</taxon>
        <taxon>Actinomycetota</taxon>
        <taxon>Actinomycetes</taxon>
        <taxon>Micromonosporales</taxon>
        <taxon>Micromonosporaceae</taxon>
        <taxon>Micromonospora</taxon>
    </lineage>
</organism>
<reference evidence="2 3" key="1">
    <citation type="submission" date="2017-01" db="EMBL/GenBank/DDBJ databases">
        <authorList>
            <person name="Mah S.A."/>
            <person name="Swanson W.J."/>
            <person name="Moy G.W."/>
            <person name="Vacquier V.D."/>
        </authorList>
    </citation>
    <scope>NUCLEOTIDE SEQUENCE [LARGE SCALE GENOMIC DNA]</scope>
    <source>
        <strain evidence="2 3">DSM 45758</strain>
    </source>
</reference>
<keyword evidence="1" id="KW-0472">Membrane</keyword>
<dbReference type="AlphaFoldDB" id="A0A1N7CX60"/>
<dbReference type="SUPFAM" id="SSF82171">
    <property type="entry name" value="DPP6 N-terminal domain-like"/>
    <property type="match status" value="1"/>
</dbReference>
<dbReference type="Gene3D" id="2.120.10.30">
    <property type="entry name" value="TolB, C-terminal domain"/>
    <property type="match status" value="1"/>
</dbReference>
<keyword evidence="3" id="KW-1185">Reference proteome</keyword>
<dbReference type="Proteomes" id="UP000186004">
    <property type="component" value="Unassembled WGS sequence"/>
</dbReference>
<feature type="transmembrane region" description="Helical" evidence="1">
    <location>
        <begin position="21"/>
        <end position="41"/>
    </location>
</feature>
<gene>
    <name evidence="2" type="ORF">SAMN05444858_11488</name>
</gene>
<proteinExistence type="predicted"/>